<organism evidence="2 3">
    <name type="scientific">Paramecium sonneborni</name>
    <dbReference type="NCBI Taxonomy" id="65129"/>
    <lineage>
        <taxon>Eukaryota</taxon>
        <taxon>Sar</taxon>
        <taxon>Alveolata</taxon>
        <taxon>Ciliophora</taxon>
        <taxon>Intramacronucleata</taxon>
        <taxon>Oligohymenophorea</taxon>
        <taxon>Peniculida</taxon>
        <taxon>Parameciidae</taxon>
        <taxon>Paramecium</taxon>
    </lineage>
</organism>
<dbReference type="EMBL" id="CAJJDN010000321">
    <property type="protein sequence ID" value="CAD8130715.1"/>
    <property type="molecule type" value="Genomic_DNA"/>
</dbReference>
<name>A0A8S1RUM9_9CILI</name>
<evidence type="ECO:0008006" key="4">
    <source>
        <dbReference type="Google" id="ProtNLM"/>
    </source>
</evidence>
<evidence type="ECO:0000313" key="3">
    <source>
        <dbReference type="Proteomes" id="UP000692954"/>
    </source>
</evidence>
<gene>
    <name evidence="2" type="ORF">PSON_ATCC_30995.1.T3210001</name>
</gene>
<protein>
    <recommendedName>
        <fullName evidence="4">Transmembrane protein</fullName>
    </recommendedName>
</protein>
<reference evidence="2" key="1">
    <citation type="submission" date="2021-01" db="EMBL/GenBank/DDBJ databases">
        <authorList>
            <consortium name="Genoscope - CEA"/>
            <person name="William W."/>
        </authorList>
    </citation>
    <scope>NUCLEOTIDE SEQUENCE</scope>
</reference>
<evidence type="ECO:0000256" key="1">
    <source>
        <dbReference type="SAM" id="Phobius"/>
    </source>
</evidence>
<feature type="transmembrane region" description="Helical" evidence="1">
    <location>
        <begin position="75"/>
        <end position="98"/>
    </location>
</feature>
<keyword evidence="1" id="KW-0472">Membrane</keyword>
<dbReference type="Proteomes" id="UP000692954">
    <property type="component" value="Unassembled WGS sequence"/>
</dbReference>
<proteinExistence type="predicted"/>
<dbReference type="OrthoDB" id="10647016at2759"/>
<keyword evidence="1" id="KW-0812">Transmembrane</keyword>
<dbReference type="AlphaFoldDB" id="A0A8S1RUM9"/>
<keyword evidence="1" id="KW-1133">Transmembrane helix</keyword>
<accession>A0A8S1RUM9</accession>
<comment type="caution">
    <text evidence="2">The sequence shown here is derived from an EMBL/GenBank/DDBJ whole genome shotgun (WGS) entry which is preliminary data.</text>
</comment>
<sequence>MMVKILQEIYLFQLLNVTHHVKNAQGQNLINVQIVIMDYLKTIFVHPAHLINIIKKIMDIEIFVILRLRYALMNFVNLIQFINLIPITLIKFNGFLYMTHYMISKVTIYFGYEFDVYGIFKFNSGDQCNQIIIFLFLFIFIRVQNQSYNF</sequence>
<evidence type="ECO:0000313" key="2">
    <source>
        <dbReference type="EMBL" id="CAD8130715.1"/>
    </source>
</evidence>
<feature type="transmembrane region" description="Helical" evidence="1">
    <location>
        <begin position="118"/>
        <end position="141"/>
    </location>
</feature>
<keyword evidence="3" id="KW-1185">Reference proteome</keyword>